<protein>
    <recommendedName>
        <fullName evidence="4">HTH cro/C1-type domain-containing protein</fullName>
    </recommendedName>
</protein>
<evidence type="ECO:0008006" key="4">
    <source>
        <dbReference type="Google" id="ProtNLM"/>
    </source>
</evidence>
<feature type="compositionally biased region" description="Basic and acidic residues" evidence="1">
    <location>
        <begin position="1"/>
        <end position="11"/>
    </location>
</feature>
<reference evidence="2 3" key="1">
    <citation type="submission" date="2015-03" db="EMBL/GenBank/DDBJ databases">
        <title>Genome sequencing of Methylobacterium aquaticum DSM16371 type strain.</title>
        <authorList>
            <person name="Chaudhry V."/>
            <person name="Patil P.B."/>
        </authorList>
    </citation>
    <scope>NUCLEOTIDE SEQUENCE [LARGE SCALE GENOMIC DNA]</scope>
    <source>
        <strain evidence="2 3">DSM 16371</strain>
    </source>
</reference>
<name>A0A0J6SLX2_9HYPH</name>
<organism evidence="2 3">
    <name type="scientific">Methylobacterium aquaticum</name>
    <dbReference type="NCBI Taxonomy" id="270351"/>
    <lineage>
        <taxon>Bacteria</taxon>
        <taxon>Pseudomonadati</taxon>
        <taxon>Pseudomonadota</taxon>
        <taxon>Alphaproteobacteria</taxon>
        <taxon>Hyphomicrobiales</taxon>
        <taxon>Methylobacteriaceae</taxon>
        <taxon>Methylobacterium</taxon>
    </lineage>
</organism>
<proteinExistence type="predicted"/>
<evidence type="ECO:0000256" key="1">
    <source>
        <dbReference type="SAM" id="MobiDB-lite"/>
    </source>
</evidence>
<dbReference type="EMBL" id="LABX01000072">
    <property type="protein sequence ID" value="KMO36210.1"/>
    <property type="molecule type" value="Genomic_DNA"/>
</dbReference>
<dbReference type="PATRIC" id="fig|270351.6.peg.7006"/>
<gene>
    <name evidence="2" type="ORF">VP06_10535</name>
</gene>
<evidence type="ECO:0000313" key="3">
    <source>
        <dbReference type="Proteomes" id="UP000035929"/>
    </source>
</evidence>
<evidence type="ECO:0000313" key="2">
    <source>
        <dbReference type="EMBL" id="KMO36210.1"/>
    </source>
</evidence>
<feature type="region of interest" description="Disordered" evidence="1">
    <location>
        <begin position="1"/>
        <end position="20"/>
    </location>
</feature>
<accession>A0A0J6SLX2</accession>
<comment type="caution">
    <text evidence="2">The sequence shown here is derived from an EMBL/GenBank/DDBJ whole genome shotgun (WGS) entry which is preliminary data.</text>
</comment>
<dbReference type="AlphaFoldDB" id="A0A0J6SLX2"/>
<dbReference type="Proteomes" id="UP000035929">
    <property type="component" value="Unassembled WGS sequence"/>
</dbReference>
<sequence>MSEASPVRHEPAPAAEAPAERPIDVIARIGRAMYGPLWIGKLAADNGLSHQSVRRWLAGQGSPTAFDFRLVKLIAREHAARVMRAVGDETP</sequence>